<dbReference type="InterPro" id="IPR013362">
    <property type="entry name" value="Pilus_4_PilV"/>
</dbReference>
<evidence type="ECO:0000256" key="1">
    <source>
        <dbReference type="SAM" id="Phobius"/>
    </source>
</evidence>
<evidence type="ECO:0000259" key="2">
    <source>
        <dbReference type="Pfam" id="PF22150"/>
    </source>
</evidence>
<dbReference type="RefSeq" id="WP_173804166.1">
    <property type="nucleotide sequence ID" value="NZ_JABSNM010000003.1"/>
</dbReference>
<proteinExistence type="predicted"/>
<accession>A0ABX2G159</accession>
<organism evidence="3 4">
    <name type="scientific">Sphaerotilus uruguayifluvii</name>
    <dbReference type="NCBI Taxonomy" id="2735897"/>
    <lineage>
        <taxon>Bacteria</taxon>
        <taxon>Pseudomonadati</taxon>
        <taxon>Pseudomonadota</taxon>
        <taxon>Betaproteobacteria</taxon>
        <taxon>Burkholderiales</taxon>
        <taxon>Sphaerotilaceae</taxon>
        <taxon>Sphaerotilus</taxon>
    </lineage>
</organism>
<dbReference type="Pfam" id="PF22150">
    <property type="entry name" value="Tt1218-like"/>
    <property type="match status" value="1"/>
</dbReference>
<comment type="caution">
    <text evidence="3">The sequence shown here is derived from an EMBL/GenBank/DDBJ whole genome shotgun (WGS) entry which is preliminary data.</text>
</comment>
<keyword evidence="1" id="KW-0472">Membrane</keyword>
<feature type="domain" description="Type IV pilin Tt1218-like" evidence="2">
    <location>
        <begin position="32"/>
        <end position="105"/>
    </location>
</feature>
<gene>
    <name evidence="3" type="ORF">HNQ01_000888</name>
</gene>
<name>A0ABX2G159_9BURK</name>
<dbReference type="Proteomes" id="UP001516061">
    <property type="component" value="Unassembled WGS sequence"/>
</dbReference>
<keyword evidence="4" id="KW-1185">Reference proteome</keyword>
<feature type="transmembrane region" description="Helical" evidence="1">
    <location>
        <begin position="12"/>
        <end position="33"/>
    </location>
</feature>
<evidence type="ECO:0000313" key="4">
    <source>
        <dbReference type="Proteomes" id="UP001516061"/>
    </source>
</evidence>
<keyword evidence="1" id="KW-0812">Transmembrane</keyword>
<keyword evidence="1" id="KW-1133">Transmembrane helix</keyword>
<dbReference type="NCBIfam" id="TIGR02532">
    <property type="entry name" value="IV_pilin_GFxxxE"/>
    <property type="match status" value="1"/>
</dbReference>
<sequence>MSLHPRACRGITLIEALIALVILSLAALGYAALQMRGLSSNAGAMWRSKAVLLVGEAADRMRANQPGVSTGLYAGFTGVGGSCPVAAVCGLGVSCSAAQMARDDFDQWRCRVRDALPGGVGVICLDSTPDDGNVSVPACDGLGSTLAVKVFWSEAAASLRSGSDLDAERRIVSMVRP</sequence>
<dbReference type="Pfam" id="PF07963">
    <property type="entry name" value="N_methyl"/>
    <property type="match status" value="1"/>
</dbReference>
<dbReference type="EMBL" id="JABSNM010000003">
    <property type="protein sequence ID" value="NRT55178.1"/>
    <property type="molecule type" value="Genomic_DNA"/>
</dbReference>
<protein>
    <submittedName>
        <fullName evidence="3">Type IV pilus assembly protein PilV</fullName>
    </submittedName>
</protein>
<dbReference type="InterPro" id="IPR012902">
    <property type="entry name" value="N_methyl_site"/>
</dbReference>
<dbReference type="NCBIfam" id="TIGR02523">
    <property type="entry name" value="type_IV_pilV"/>
    <property type="match status" value="1"/>
</dbReference>
<evidence type="ECO:0000313" key="3">
    <source>
        <dbReference type="EMBL" id="NRT55178.1"/>
    </source>
</evidence>
<reference evidence="3 4" key="1">
    <citation type="submission" date="2020-05" db="EMBL/GenBank/DDBJ databases">
        <title>Genomic Encyclopedia of Type Strains, Phase IV (KMG-V): Genome sequencing to study the core and pangenomes of soil and plant-associated prokaryotes.</title>
        <authorList>
            <person name="Whitman W."/>
        </authorList>
    </citation>
    <scope>NUCLEOTIDE SEQUENCE [LARGE SCALE GENOMIC DNA]</scope>
    <source>
        <strain evidence="3 4">C29</strain>
    </source>
</reference>
<dbReference type="InterPro" id="IPR054402">
    <property type="entry name" value="Tt1218-like_dom"/>
</dbReference>